<organism evidence="2 3">
    <name type="scientific">Vibrio cholerae</name>
    <dbReference type="NCBI Taxonomy" id="666"/>
    <lineage>
        <taxon>Bacteria</taxon>
        <taxon>Pseudomonadati</taxon>
        <taxon>Pseudomonadota</taxon>
        <taxon>Gammaproteobacteria</taxon>
        <taxon>Vibrionales</taxon>
        <taxon>Vibrionaceae</taxon>
        <taxon>Vibrio</taxon>
    </lineage>
</organism>
<sequence>MKLEKAKYRPAILPEHRGNPLIEALPAKHTDEELVDKLSFYPPHSFEETQLAPFERVEYLTRLKDLRQPLPIYLDCFRAVEMAIKEGYSVKNPLSPTTMNYLHYPTDRRPNIEPRTGYFKPKGCGITVIGESGVGKTCMLEQILGCFPDTIEHSQYKNHSIPLRQVVWIKVDCPDDSSVRALCHKILSELDSKLGFEPTKRAGTIPLLLDQIEARIKSSFLGILVIDEMQNLNLAKTGGADRLLGFIHNLVNNLGIPILFCANPPFNQLLSRTLKAARRAESNGYFDVVLMENDGVWELFIEELWELQWTNVRTPLTVELNDKLYELSVGNMDLAVRIFREAQRYIIGCGDERITGELLEHAASIAIKASKAVTDEIRRERSITALKRKRNITSLPASADMARTQKTELVAIEGVPQSIPGDLSRPHHPEFADALTILQTADDLFERIGNPDLMQHAAAEEKPLELLRQEGVFCEHPLKVFA</sequence>
<dbReference type="InterPro" id="IPR049945">
    <property type="entry name" value="AAA_22"/>
</dbReference>
<dbReference type="Pfam" id="PF13401">
    <property type="entry name" value="AAA_22"/>
    <property type="match status" value="1"/>
</dbReference>
<protein>
    <submittedName>
        <fullName evidence="2">ATP-binding protein</fullName>
    </submittedName>
</protein>
<evidence type="ECO:0000313" key="2">
    <source>
        <dbReference type="EMBL" id="TBM41723.1"/>
    </source>
</evidence>
<feature type="domain" description="ORC1/DEAH AAA+ ATPase" evidence="1">
    <location>
        <begin position="126"/>
        <end position="270"/>
    </location>
</feature>
<comment type="caution">
    <text evidence="2">The sequence shown here is derived from an EMBL/GenBank/DDBJ whole genome shotgun (WGS) entry which is preliminary data.</text>
</comment>
<dbReference type="InterPro" id="IPR027417">
    <property type="entry name" value="P-loop_NTPase"/>
</dbReference>
<dbReference type="EMBL" id="SISP01000018">
    <property type="protein sequence ID" value="TBM41723.1"/>
    <property type="molecule type" value="Genomic_DNA"/>
</dbReference>
<dbReference type="RefSeq" id="WP_015056399.1">
    <property type="nucleotide sequence ID" value="NZ_CTBD01000020.1"/>
</dbReference>
<evidence type="ECO:0000259" key="1">
    <source>
        <dbReference type="Pfam" id="PF13401"/>
    </source>
</evidence>
<dbReference type="GO" id="GO:0016887">
    <property type="term" value="F:ATP hydrolysis activity"/>
    <property type="evidence" value="ECO:0007669"/>
    <property type="project" value="InterPro"/>
</dbReference>
<proteinExistence type="predicted"/>
<dbReference type="Gene3D" id="3.40.50.300">
    <property type="entry name" value="P-loop containing nucleotide triphosphate hydrolases"/>
    <property type="match status" value="1"/>
</dbReference>
<evidence type="ECO:0000313" key="3">
    <source>
        <dbReference type="Proteomes" id="UP000294145"/>
    </source>
</evidence>
<gene>
    <name evidence="2" type="ORF">EYB64_11500</name>
</gene>
<dbReference type="Proteomes" id="UP000294145">
    <property type="component" value="Unassembled WGS sequence"/>
</dbReference>
<accession>A0A7Z7YDW9</accession>
<dbReference type="GO" id="GO:0005524">
    <property type="term" value="F:ATP binding"/>
    <property type="evidence" value="ECO:0007669"/>
    <property type="project" value="UniProtKB-KW"/>
</dbReference>
<keyword evidence="2" id="KW-0067">ATP-binding</keyword>
<dbReference type="SUPFAM" id="SSF52540">
    <property type="entry name" value="P-loop containing nucleoside triphosphate hydrolases"/>
    <property type="match status" value="1"/>
</dbReference>
<reference evidence="2 3" key="1">
    <citation type="submission" date="2019-02" db="EMBL/GenBank/DDBJ databases">
        <title>Genomic plasticity associated with the antimicrobial resistance in Vibrio cholerae.</title>
        <authorList>
            <person name="Verma J."/>
            <person name="Bag S."/>
            <person name="Saha B."/>
            <person name="Kumar P."/>
            <person name="Ghosh T.S."/>
            <person name="Dayal M."/>
            <person name="Senapati T."/>
            <person name="Mehra S."/>
            <person name="Dey P."/>
            <person name="Desigamani A."/>
            <person name="Kumar D."/>
            <person name="Rana P."/>
            <person name="Kumar B."/>
            <person name="Maiti T.K."/>
            <person name="Sharma N.C."/>
            <person name="Bhadra R.K."/>
            <person name="Mutreja A."/>
            <person name="Nair G.B."/>
            <person name="Ramamurthy T."/>
            <person name="Das B."/>
        </authorList>
    </citation>
    <scope>NUCLEOTIDE SEQUENCE [LARGE SCALE GENOMIC DNA]</scope>
    <source>
        <strain evidence="2 3">IDH06781</strain>
    </source>
</reference>
<name>A0A7Z7YDW9_VIBCL</name>
<keyword evidence="2" id="KW-0547">Nucleotide-binding</keyword>
<dbReference type="AlphaFoldDB" id="A0A7Z7YDW9"/>